<sequence>MKWIYCVKLYNSKFQAGCLAKRMEEDWWIYGFEYPMEVEVFKSQKGRYGVRYTV</sequence>
<reference evidence="1 2" key="1">
    <citation type="submission" date="2023-08" db="EMBL/GenBank/DDBJ databases">
        <authorList>
            <person name="Park J.-S."/>
        </authorList>
    </citation>
    <scope>NUCLEOTIDE SEQUENCE [LARGE SCALE GENOMIC DNA]</scope>
    <source>
        <strain evidence="1 2">2205SS18-9</strain>
    </source>
</reference>
<organism evidence="1 2">
    <name type="scientific">Chengkuizengella axinellae</name>
    <dbReference type="NCBI Taxonomy" id="3064388"/>
    <lineage>
        <taxon>Bacteria</taxon>
        <taxon>Bacillati</taxon>
        <taxon>Bacillota</taxon>
        <taxon>Bacilli</taxon>
        <taxon>Bacillales</taxon>
        <taxon>Paenibacillaceae</taxon>
        <taxon>Chengkuizengella</taxon>
    </lineage>
</organism>
<evidence type="ECO:0000313" key="1">
    <source>
        <dbReference type="EMBL" id="MDP5273190.1"/>
    </source>
</evidence>
<protein>
    <submittedName>
        <fullName evidence="1">Uncharacterized protein</fullName>
    </submittedName>
</protein>
<dbReference type="EMBL" id="JAVAMP010000001">
    <property type="protein sequence ID" value="MDP5273190.1"/>
    <property type="molecule type" value="Genomic_DNA"/>
</dbReference>
<gene>
    <name evidence="1" type="ORF">Q5Y73_03650</name>
</gene>
<comment type="caution">
    <text evidence="1">The sequence shown here is derived from an EMBL/GenBank/DDBJ whole genome shotgun (WGS) entry which is preliminary data.</text>
</comment>
<accession>A0ABT9IV05</accession>
<keyword evidence="2" id="KW-1185">Reference proteome</keyword>
<name>A0ABT9IV05_9BACL</name>
<dbReference type="Proteomes" id="UP001231941">
    <property type="component" value="Unassembled WGS sequence"/>
</dbReference>
<proteinExistence type="predicted"/>
<dbReference type="RefSeq" id="WP_305990476.1">
    <property type="nucleotide sequence ID" value="NZ_JAVAMP010000001.1"/>
</dbReference>
<evidence type="ECO:0000313" key="2">
    <source>
        <dbReference type="Proteomes" id="UP001231941"/>
    </source>
</evidence>